<sequence>MEFPKLDGNPSIDDIISKCWHTEYTTVSELAAHTKALLYESPDAGNNGVRSRDEAAREAMATSIETMHIFGWSIPIGRMVRGLLCRLEDWWTVVSQRTSNEATNNELAGGDTFDDADQGFFGFRSEKEFCQDLEKRGLLDLLFSGETEQIGFTLEWYRHSEMG</sequence>
<comment type="caution">
    <text evidence="1">The sequence shown here is derived from an EMBL/GenBank/DDBJ whole genome shotgun (WGS) entry which is preliminary data.</text>
</comment>
<proteinExistence type="predicted"/>
<organism evidence="1 2">
    <name type="scientific">Aspergillus sclerotialis</name>
    <dbReference type="NCBI Taxonomy" id="2070753"/>
    <lineage>
        <taxon>Eukaryota</taxon>
        <taxon>Fungi</taxon>
        <taxon>Dikarya</taxon>
        <taxon>Ascomycota</taxon>
        <taxon>Pezizomycotina</taxon>
        <taxon>Eurotiomycetes</taxon>
        <taxon>Eurotiomycetidae</taxon>
        <taxon>Eurotiales</taxon>
        <taxon>Aspergillaceae</taxon>
        <taxon>Aspergillus</taxon>
        <taxon>Aspergillus subgen. Polypaecilum</taxon>
    </lineage>
</organism>
<evidence type="ECO:0000313" key="2">
    <source>
        <dbReference type="Proteomes" id="UP000266188"/>
    </source>
</evidence>
<dbReference type="Proteomes" id="UP000266188">
    <property type="component" value="Unassembled WGS sequence"/>
</dbReference>
<keyword evidence="2" id="KW-1185">Reference proteome</keyword>
<dbReference type="OrthoDB" id="4062651at2759"/>
<gene>
    <name evidence="1" type="ORF">PHISCL_04570</name>
</gene>
<evidence type="ECO:0000313" key="1">
    <source>
        <dbReference type="EMBL" id="RJE23080.1"/>
    </source>
</evidence>
<dbReference type="AlphaFoldDB" id="A0A3A2ZKK1"/>
<dbReference type="STRING" id="2070753.A0A3A2ZKK1"/>
<name>A0A3A2ZKK1_9EURO</name>
<protein>
    <submittedName>
        <fullName evidence="1">STYKc</fullName>
    </submittedName>
</protein>
<accession>A0A3A2ZKK1</accession>
<dbReference type="EMBL" id="MVGC01000136">
    <property type="protein sequence ID" value="RJE23080.1"/>
    <property type="molecule type" value="Genomic_DNA"/>
</dbReference>
<reference evidence="2" key="1">
    <citation type="submission" date="2017-02" db="EMBL/GenBank/DDBJ databases">
        <authorList>
            <person name="Tafer H."/>
            <person name="Lopandic K."/>
        </authorList>
    </citation>
    <scope>NUCLEOTIDE SEQUENCE [LARGE SCALE GENOMIC DNA]</scope>
    <source>
        <strain evidence="2">CBS 366.77</strain>
    </source>
</reference>